<dbReference type="Gene3D" id="1.20.970.50">
    <property type="match status" value="1"/>
</dbReference>
<dbReference type="InterPro" id="IPR028579">
    <property type="entry name" value="Thym_Pase_Put"/>
</dbReference>
<dbReference type="InterPro" id="IPR036320">
    <property type="entry name" value="Glycosyl_Trfase_fam3_N_dom_sf"/>
</dbReference>
<comment type="catalytic activity">
    <reaction evidence="4">
        <text>thymidine + phosphate = 2-deoxy-alpha-D-ribose 1-phosphate + thymine</text>
        <dbReference type="Rhea" id="RHEA:16037"/>
        <dbReference type="ChEBI" id="CHEBI:17748"/>
        <dbReference type="ChEBI" id="CHEBI:17821"/>
        <dbReference type="ChEBI" id="CHEBI:43474"/>
        <dbReference type="ChEBI" id="CHEBI:57259"/>
        <dbReference type="EC" id="2.4.2.4"/>
    </reaction>
</comment>
<dbReference type="InterPro" id="IPR017459">
    <property type="entry name" value="Glycosyl_Trfase_fam3_N_dom"/>
</dbReference>
<evidence type="ECO:0000256" key="1">
    <source>
        <dbReference type="ARBA" id="ARBA00011892"/>
    </source>
</evidence>
<dbReference type="PANTHER" id="PTHR10515:SF0">
    <property type="entry name" value="THYMIDINE PHOSPHORYLASE"/>
    <property type="match status" value="1"/>
</dbReference>
<dbReference type="InterPro" id="IPR013466">
    <property type="entry name" value="Thymidine/AMP_Pase"/>
</dbReference>
<dbReference type="SMART" id="SM00941">
    <property type="entry name" value="PYNP_C"/>
    <property type="match status" value="1"/>
</dbReference>
<dbReference type="InterPro" id="IPR013102">
    <property type="entry name" value="PYNP_C"/>
</dbReference>
<keyword evidence="7" id="KW-1185">Reference proteome</keyword>
<keyword evidence="3" id="KW-0808">Transferase</keyword>
<sequence length="503" mass="53804">MAVHKGNILKLRRLGIDTNLENIIFMRADSQVSRSEGFTANTRVLVHHLNHTMVATLNLVTSNLLLEGEAALSDAAFNLLQAREGSLVWITHLKPIASFSDVRAKMFGKKLTEQAFRHIISDITHGYYSKIEMAAFITACTGDNLSLDEIIYLTKAMIATGTRLKWKAPVIADKHSVGGLPGNRTTPIVVPIAAAAGLIIPKVSSRAITSPAGTADTIEVLTPVNLSISRIRDVVQKEGGCMAWGGAVHLSPADDIIISVEKALDVDSSGQMIASVLSKKAAAGSTHVVIDIPVGETAKVRTTEDALKLEYYFKAVGNVIGLSIEVLVSDGAQPVGRGIGPALEARDVLAVLRNQPDAPSDLKNRSLKLAALLLESVGKVPRGAGEEKARQLLESGAALDKFYRICQAQGGFREPTEALYRHPVVATKDGVVSRVNNRKLAKLAKLAGAPKSPAAGIHFVAPLGTHVRKGQTLFTIHSESRGELAYSIDFLKTDNNLIQLDPA</sequence>
<dbReference type="SUPFAM" id="SSF54680">
    <property type="entry name" value="Pyrimidine nucleoside phosphorylase C-terminal domain"/>
    <property type="match status" value="1"/>
</dbReference>
<dbReference type="SUPFAM" id="SSF47648">
    <property type="entry name" value="Nucleoside phosphorylase/phosphoribosyltransferase N-terminal domain"/>
    <property type="match status" value="1"/>
</dbReference>
<dbReference type="EMBL" id="JBHUIM010000002">
    <property type="protein sequence ID" value="MFD2247728.1"/>
    <property type="molecule type" value="Genomic_DNA"/>
</dbReference>
<proteinExistence type="inferred from homology"/>
<dbReference type="NCBIfam" id="NF003338">
    <property type="entry name" value="PRK04350.1"/>
    <property type="match status" value="1"/>
</dbReference>
<dbReference type="HAMAP" id="MF_00703">
    <property type="entry name" value="Thymid_phosp_2"/>
    <property type="match status" value="1"/>
</dbReference>
<name>A0ABW5D2B3_9BACT</name>
<dbReference type="PROSITE" id="PS00647">
    <property type="entry name" value="THYMID_PHOSPHORYLASE"/>
    <property type="match status" value="1"/>
</dbReference>
<dbReference type="Pfam" id="PF07831">
    <property type="entry name" value="PYNP_C"/>
    <property type="match status" value="1"/>
</dbReference>
<evidence type="ECO:0000313" key="6">
    <source>
        <dbReference type="EMBL" id="MFD2247728.1"/>
    </source>
</evidence>
<organism evidence="6 7">
    <name type="scientific">Pontibacter ruber</name>
    <dbReference type="NCBI Taxonomy" id="1343895"/>
    <lineage>
        <taxon>Bacteria</taxon>
        <taxon>Pseudomonadati</taxon>
        <taxon>Bacteroidota</taxon>
        <taxon>Cytophagia</taxon>
        <taxon>Cytophagales</taxon>
        <taxon>Hymenobacteraceae</taxon>
        <taxon>Pontibacter</taxon>
    </lineage>
</organism>
<dbReference type="InterPro" id="IPR000053">
    <property type="entry name" value="Thymidine/pyrmidine_PPase"/>
</dbReference>
<dbReference type="InterPro" id="IPR000312">
    <property type="entry name" value="Glycosyl_Trfase_fam3"/>
</dbReference>
<dbReference type="NCBIfam" id="TIGR02645">
    <property type="entry name" value="ARCH_P_rylase"/>
    <property type="match status" value="1"/>
</dbReference>
<comment type="caution">
    <text evidence="6">The sequence shown here is derived from an EMBL/GenBank/DDBJ whole genome shotgun (WGS) entry which is preliminary data.</text>
</comment>
<dbReference type="PANTHER" id="PTHR10515">
    <property type="entry name" value="THYMIDINE PHOSPHORYLASE"/>
    <property type="match status" value="1"/>
</dbReference>
<feature type="domain" description="Pyrimidine nucleoside phosphorylase C-terminal" evidence="5">
    <location>
        <begin position="431"/>
        <end position="498"/>
    </location>
</feature>
<evidence type="ECO:0000256" key="4">
    <source>
        <dbReference type="ARBA" id="ARBA00048550"/>
    </source>
</evidence>
<dbReference type="EC" id="2.4.2.4" evidence="1"/>
<dbReference type="Pfam" id="PF02885">
    <property type="entry name" value="Glycos_trans_3N"/>
    <property type="match status" value="1"/>
</dbReference>
<evidence type="ECO:0000313" key="7">
    <source>
        <dbReference type="Proteomes" id="UP001597374"/>
    </source>
</evidence>
<dbReference type="InterPro" id="IPR036566">
    <property type="entry name" value="PYNP-like_C_sf"/>
</dbReference>
<dbReference type="Gene3D" id="3.90.1170.30">
    <property type="entry name" value="Pyrimidine nucleoside phosphorylase-like, C-terminal domain"/>
    <property type="match status" value="1"/>
</dbReference>
<dbReference type="InterPro" id="IPR035902">
    <property type="entry name" value="Nuc_phospho_transferase"/>
</dbReference>
<evidence type="ECO:0000259" key="5">
    <source>
        <dbReference type="SMART" id="SM00941"/>
    </source>
</evidence>
<protein>
    <recommendedName>
        <fullName evidence="1">thymidine phosphorylase</fullName>
        <ecNumber evidence="1">2.4.2.4</ecNumber>
    </recommendedName>
</protein>
<dbReference type="RefSeq" id="WP_250430825.1">
    <property type="nucleotide sequence ID" value="NZ_JALPRR010000003.1"/>
</dbReference>
<gene>
    <name evidence="6" type="ORF">ACFSKP_15795</name>
</gene>
<dbReference type="Proteomes" id="UP001597374">
    <property type="component" value="Unassembled WGS sequence"/>
</dbReference>
<dbReference type="Pfam" id="PF00591">
    <property type="entry name" value="Glycos_transf_3"/>
    <property type="match status" value="1"/>
</dbReference>
<accession>A0ABW5D2B3</accession>
<reference evidence="7" key="1">
    <citation type="journal article" date="2019" name="Int. J. Syst. Evol. Microbiol.">
        <title>The Global Catalogue of Microorganisms (GCM) 10K type strain sequencing project: providing services to taxonomists for standard genome sequencing and annotation.</title>
        <authorList>
            <consortium name="The Broad Institute Genomics Platform"/>
            <consortium name="The Broad Institute Genome Sequencing Center for Infectious Disease"/>
            <person name="Wu L."/>
            <person name="Ma J."/>
        </authorList>
    </citation>
    <scope>NUCLEOTIDE SEQUENCE [LARGE SCALE GENOMIC DNA]</scope>
    <source>
        <strain evidence="7">CGMCC 4.1782</strain>
    </source>
</reference>
<dbReference type="SUPFAM" id="SSF52418">
    <property type="entry name" value="Nucleoside phosphorylase/phosphoribosyltransferase catalytic domain"/>
    <property type="match status" value="1"/>
</dbReference>
<keyword evidence="2" id="KW-0328">Glycosyltransferase</keyword>
<dbReference type="Gene3D" id="3.40.1030.10">
    <property type="entry name" value="Nucleoside phosphorylase/phosphoribosyltransferase catalytic domain"/>
    <property type="match status" value="1"/>
</dbReference>
<evidence type="ECO:0000256" key="2">
    <source>
        <dbReference type="ARBA" id="ARBA00022676"/>
    </source>
</evidence>
<evidence type="ECO:0000256" key="3">
    <source>
        <dbReference type="ARBA" id="ARBA00022679"/>
    </source>
</evidence>
<dbReference type="InterPro" id="IPR017872">
    <property type="entry name" value="Pyrmidine_PPase_CS"/>
</dbReference>